<organism evidence="1 2">
    <name type="scientific">Caerostris darwini</name>
    <dbReference type="NCBI Taxonomy" id="1538125"/>
    <lineage>
        <taxon>Eukaryota</taxon>
        <taxon>Metazoa</taxon>
        <taxon>Ecdysozoa</taxon>
        <taxon>Arthropoda</taxon>
        <taxon>Chelicerata</taxon>
        <taxon>Arachnida</taxon>
        <taxon>Araneae</taxon>
        <taxon>Araneomorphae</taxon>
        <taxon>Entelegynae</taxon>
        <taxon>Araneoidea</taxon>
        <taxon>Araneidae</taxon>
        <taxon>Caerostris</taxon>
    </lineage>
</organism>
<keyword evidence="2" id="KW-1185">Reference proteome</keyword>
<dbReference type="Proteomes" id="UP001054837">
    <property type="component" value="Unassembled WGS sequence"/>
</dbReference>
<protein>
    <submittedName>
        <fullName evidence="1">Uncharacterized protein</fullName>
    </submittedName>
</protein>
<reference evidence="1 2" key="1">
    <citation type="submission" date="2021-06" db="EMBL/GenBank/DDBJ databases">
        <title>Caerostris darwini draft genome.</title>
        <authorList>
            <person name="Kono N."/>
            <person name="Arakawa K."/>
        </authorList>
    </citation>
    <scope>NUCLEOTIDE SEQUENCE [LARGE SCALE GENOMIC DNA]</scope>
</reference>
<dbReference type="EMBL" id="BPLQ01004915">
    <property type="protein sequence ID" value="GIY11504.1"/>
    <property type="molecule type" value="Genomic_DNA"/>
</dbReference>
<evidence type="ECO:0000313" key="1">
    <source>
        <dbReference type="EMBL" id="GIY11504.1"/>
    </source>
</evidence>
<accession>A0AAV4QRR0</accession>
<evidence type="ECO:0000313" key="2">
    <source>
        <dbReference type="Proteomes" id="UP001054837"/>
    </source>
</evidence>
<dbReference type="AlphaFoldDB" id="A0AAV4QRR0"/>
<comment type="caution">
    <text evidence="1">The sequence shown here is derived from an EMBL/GenBank/DDBJ whole genome shotgun (WGS) entry which is preliminary data.</text>
</comment>
<gene>
    <name evidence="1" type="ORF">CDAR_584814</name>
</gene>
<sequence length="88" mass="10216">MSLAAVEHPVAHMEPTNPVHILDPSELYRPEIKKIEDFREYSDEKNDPIQMRVRETYLKMHTFQTVDFVKNKMNAVLARAHGAPRSTP</sequence>
<proteinExistence type="predicted"/>
<name>A0AAV4QRR0_9ARAC</name>